<proteinExistence type="predicted"/>
<dbReference type="AlphaFoldDB" id="A0A163GH33"/>
<name>A0A163GH33_9BACL</name>
<sequence length="79" mass="8967">MSDSVLLQPFAKSEVLVVQFMRKTWKIEFSGWEPMTNNGNVNCLCGTRIDGDERCHVRINADVIKTINGVVFHQDNISI</sequence>
<comment type="caution">
    <text evidence="1">The sequence shown here is derived from an EMBL/GenBank/DDBJ whole genome shotgun (WGS) entry which is preliminary data.</text>
</comment>
<dbReference type="EMBL" id="LWMH01000001">
    <property type="protein sequence ID" value="KZS44969.1"/>
    <property type="molecule type" value="Genomic_DNA"/>
</dbReference>
<evidence type="ECO:0000313" key="1">
    <source>
        <dbReference type="EMBL" id="KZS44969.1"/>
    </source>
</evidence>
<evidence type="ECO:0000313" key="2">
    <source>
        <dbReference type="Proteomes" id="UP000076796"/>
    </source>
</evidence>
<accession>A0A163GH33</accession>
<gene>
    <name evidence="1" type="ORF">AWU65_03035</name>
</gene>
<reference evidence="1" key="1">
    <citation type="journal article" date="2016" name="Genome Announc.">
        <title>Draft genomes of two strains of Paenibacillus glucanolyticus with capability to degrade lignocellulose.</title>
        <authorList>
            <person name="Mathews S.L."/>
            <person name="Pawlak J."/>
            <person name="Grunden A.M."/>
        </authorList>
    </citation>
    <scope>NUCLEOTIDE SEQUENCE [LARGE SCALE GENOMIC DNA]</scope>
    <source>
        <strain evidence="1">SLM1</strain>
    </source>
</reference>
<dbReference type="RefSeq" id="WP_063477473.1">
    <property type="nucleotide sequence ID" value="NZ_JBCMWP010000019.1"/>
</dbReference>
<keyword evidence="2" id="KW-1185">Reference proteome</keyword>
<protein>
    <submittedName>
        <fullName evidence="1">Uncharacterized protein</fullName>
    </submittedName>
</protein>
<organism evidence="1 2">
    <name type="scientific">Paenibacillus glucanolyticus</name>
    <dbReference type="NCBI Taxonomy" id="59843"/>
    <lineage>
        <taxon>Bacteria</taxon>
        <taxon>Bacillati</taxon>
        <taxon>Bacillota</taxon>
        <taxon>Bacilli</taxon>
        <taxon>Bacillales</taxon>
        <taxon>Paenibacillaceae</taxon>
        <taxon>Paenibacillus</taxon>
    </lineage>
</organism>
<dbReference type="Proteomes" id="UP000076796">
    <property type="component" value="Unassembled WGS sequence"/>
</dbReference>